<dbReference type="EMBL" id="JAKJSC010000002">
    <property type="protein sequence ID" value="MDE5419126.1"/>
    <property type="molecule type" value="Genomic_DNA"/>
</dbReference>
<comment type="caution">
    <text evidence="2">The sequence shown here is derived from an EMBL/GenBank/DDBJ whole genome shotgun (WGS) entry which is preliminary data.</text>
</comment>
<proteinExistence type="predicted"/>
<dbReference type="Proteomes" id="UP001528920">
    <property type="component" value="Unassembled WGS sequence"/>
</dbReference>
<evidence type="ECO:0000313" key="2">
    <source>
        <dbReference type="EMBL" id="MDE5419126.1"/>
    </source>
</evidence>
<dbReference type="RefSeq" id="WP_275110455.1">
    <property type="nucleotide sequence ID" value="NZ_JAKJSC010000002.1"/>
</dbReference>
<keyword evidence="1" id="KW-0812">Transmembrane</keyword>
<gene>
    <name evidence="2" type="ORF">L3049_14090</name>
</gene>
<keyword evidence="1" id="KW-0472">Membrane</keyword>
<evidence type="ECO:0000313" key="3">
    <source>
        <dbReference type="Proteomes" id="UP001528920"/>
    </source>
</evidence>
<protein>
    <submittedName>
        <fullName evidence="2">Uncharacterized protein</fullName>
    </submittedName>
</protein>
<reference evidence="2 3" key="1">
    <citation type="submission" date="2022-01" db="EMBL/GenBank/DDBJ databases">
        <title>Labilibaculum sp. nov, a marine bacterium isolated from Antarctica.</title>
        <authorList>
            <person name="Dai W."/>
        </authorList>
    </citation>
    <scope>NUCLEOTIDE SEQUENCE [LARGE SCALE GENOMIC DNA]</scope>
    <source>
        <strain evidence="2 3">DW002</strain>
    </source>
</reference>
<sequence>MLGILPQAQIAKVAAEKGAEKYKSLDKNQKMAVNIGGIALGIGVLFIGYKVMSNMNGMFDTLTGKKAEEERKAAEDKVKSQFDKDLNKGVPTLSEVQAKGIAQSLLDAFEYPGTYDEQAKSNLRALKNQFDWILVSKQYGMPRGRTLRAELYNEFGNSGMKEVRGILSKINVMV</sequence>
<feature type="transmembrane region" description="Helical" evidence="1">
    <location>
        <begin position="31"/>
        <end position="49"/>
    </location>
</feature>
<accession>A0ABT5VUN6</accession>
<keyword evidence="3" id="KW-1185">Reference proteome</keyword>
<keyword evidence="1" id="KW-1133">Transmembrane helix</keyword>
<evidence type="ECO:0000256" key="1">
    <source>
        <dbReference type="SAM" id="Phobius"/>
    </source>
</evidence>
<name>A0ABT5VUN6_9BACT</name>
<organism evidence="2 3">
    <name type="scientific">Paralabilibaculum antarcticum</name>
    <dbReference type="NCBI Taxonomy" id="2912572"/>
    <lineage>
        <taxon>Bacteria</taxon>
        <taxon>Pseudomonadati</taxon>
        <taxon>Bacteroidota</taxon>
        <taxon>Bacteroidia</taxon>
        <taxon>Marinilabiliales</taxon>
        <taxon>Marinifilaceae</taxon>
        <taxon>Paralabilibaculum</taxon>
    </lineage>
</organism>